<accession>A0A7J7JS68</accession>
<organism evidence="1 2">
    <name type="scientific">Bugula neritina</name>
    <name type="common">Brown bryozoan</name>
    <name type="synonym">Sertularia neritina</name>
    <dbReference type="NCBI Taxonomy" id="10212"/>
    <lineage>
        <taxon>Eukaryota</taxon>
        <taxon>Metazoa</taxon>
        <taxon>Spiralia</taxon>
        <taxon>Lophotrochozoa</taxon>
        <taxon>Bryozoa</taxon>
        <taxon>Gymnolaemata</taxon>
        <taxon>Cheilostomatida</taxon>
        <taxon>Flustrina</taxon>
        <taxon>Buguloidea</taxon>
        <taxon>Bugulidae</taxon>
        <taxon>Bugula</taxon>
    </lineage>
</organism>
<sequence length="81" mass="8992">MRSTSASQHAKSASNKYKMLVCPDFFPVTKLHVMSKRKSRVDNFVEAESPLNSFKDSAQISGGFLQQKVAQPEGSSSRRTL</sequence>
<evidence type="ECO:0000313" key="2">
    <source>
        <dbReference type="Proteomes" id="UP000593567"/>
    </source>
</evidence>
<dbReference type="Proteomes" id="UP000593567">
    <property type="component" value="Unassembled WGS sequence"/>
</dbReference>
<reference evidence="1" key="1">
    <citation type="submission" date="2020-06" db="EMBL/GenBank/DDBJ databases">
        <title>Draft genome of Bugula neritina, a colonial animal packing powerful symbionts and potential medicines.</title>
        <authorList>
            <person name="Rayko M."/>
        </authorList>
    </citation>
    <scope>NUCLEOTIDE SEQUENCE [LARGE SCALE GENOMIC DNA]</scope>
    <source>
        <strain evidence="1">Kwan_BN1</strain>
    </source>
</reference>
<proteinExistence type="predicted"/>
<comment type="caution">
    <text evidence="1">The sequence shown here is derived from an EMBL/GenBank/DDBJ whole genome shotgun (WGS) entry which is preliminary data.</text>
</comment>
<protein>
    <submittedName>
        <fullName evidence="1">Uncharacterized protein</fullName>
    </submittedName>
</protein>
<dbReference type="AlphaFoldDB" id="A0A7J7JS68"/>
<gene>
    <name evidence="1" type="ORF">EB796_013400</name>
</gene>
<evidence type="ECO:0000313" key="1">
    <source>
        <dbReference type="EMBL" id="KAF6028296.1"/>
    </source>
</evidence>
<keyword evidence="2" id="KW-1185">Reference proteome</keyword>
<name>A0A7J7JS68_BUGNE</name>
<dbReference type="EMBL" id="VXIV02001965">
    <property type="protein sequence ID" value="KAF6028296.1"/>
    <property type="molecule type" value="Genomic_DNA"/>
</dbReference>